<protein>
    <submittedName>
        <fullName evidence="3">Uncharacterized protein</fullName>
    </submittedName>
</protein>
<accession>A0A1L8UNV9</accession>
<feature type="region of interest" description="Disordered" evidence="1">
    <location>
        <begin position="1"/>
        <end position="24"/>
    </location>
</feature>
<feature type="region of interest" description="Disordered" evidence="1">
    <location>
        <begin position="52"/>
        <end position="110"/>
    </location>
</feature>
<evidence type="ECO:0000313" key="3">
    <source>
        <dbReference type="EMBL" id="OTP27452.1"/>
    </source>
</evidence>
<gene>
    <name evidence="2" type="primary">erpQ</name>
    <name evidence="3" type="ORF">A5802_001187</name>
    <name evidence="2" type="ORF">EMU01_02490</name>
</gene>
<dbReference type="EMBL" id="BJWA01000001">
    <property type="protein sequence ID" value="GEL79105.1"/>
    <property type="molecule type" value="Genomic_DNA"/>
</dbReference>
<reference evidence="2 5" key="2">
    <citation type="submission" date="2019-07" db="EMBL/GenBank/DDBJ databases">
        <title>Whole genome shotgun sequence of Enterococcus mundtii NBRC 100490.</title>
        <authorList>
            <person name="Hosoyama A."/>
            <person name="Uohara A."/>
            <person name="Ohji S."/>
            <person name="Ichikawa N."/>
        </authorList>
    </citation>
    <scope>NUCLEOTIDE SEQUENCE [LARGE SCALE GENOMIC DNA]</scope>
    <source>
        <strain evidence="2 5">NBRC 100490</strain>
    </source>
</reference>
<dbReference type="Proteomes" id="UP000321175">
    <property type="component" value="Unassembled WGS sequence"/>
</dbReference>
<evidence type="ECO:0000313" key="4">
    <source>
        <dbReference type="Proteomes" id="UP000195024"/>
    </source>
</evidence>
<dbReference type="EMBL" id="NGMS01000001">
    <property type="protein sequence ID" value="OTP27452.1"/>
    <property type="molecule type" value="Genomic_DNA"/>
</dbReference>
<proteinExistence type="predicted"/>
<comment type="caution">
    <text evidence="3">The sequence shown here is derived from an EMBL/GenBank/DDBJ whole genome shotgun (WGS) entry which is preliminary data.</text>
</comment>
<dbReference type="AlphaFoldDB" id="A0A1L8UNV9"/>
<evidence type="ECO:0000256" key="1">
    <source>
        <dbReference type="SAM" id="MobiDB-lite"/>
    </source>
</evidence>
<sequence>MGTFKNQKDKVVGSAKEKIGEILHKEDLQEKGQIQAEEGKIREDEYRARIAELEDQHVEKEAKRQDLTTERKDPETSPEEKQAPQFDHRSTEQKIEEERMKHYTGIEDKL</sequence>
<dbReference type="Proteomes" id="UP000195024">
    <property type="component" value="Unassembled WGS sequence"/>
</dbReference>
<evidence type="ECO:0000313" key="5">
    <source>
        <dbReference type="Proteomes" id="UP000321175"/>
    </source>
</evidence>
<keyword evidence="5" id="KW-1185">Reference proteome</keyword>
<evidence type="ECO:0000313" key="2">
    <source>
        <dbReference type="EMBL" id="GEL79105.1"/>
    </source>
</evidence>
<name>A0A1L8UNV9_ENTMU</name>
<reference evidence="3 4" key="1">
    <citation type="submission" date="2017-05" db="EMBL/GenBank/DDBJ databases">
        <title>The Genome Sequence of Enterococcus mundtii 6B1_DIV0119.</title>
        <authorList>
            <consortium name="The Broad Institute Genomics Platform"/>
            <consortium name="The Broad Institute Genomic Center for Infectious Diseases"/>
            <person name="Earl A."/>
            <person name="Manson A."/>
            <person name="Schwartman J."/>
            <person name="Gilmore M."/>
            <person name="Abouelleil A."/>
            <person name="Cao P."/>
            <person name="Chapman S."/>
            <person name="Cusick C."/>
            <person name="Shea T."/>
            <person name="Young S."/>
            <person name="Neafsey D."/>
            <person name="Nusbaum C."/>
            <person name="Birren B."/>
        </authorList>
    </citation>
    <scope>NUCLEOTIDE SEQUENCE [LARGE SCALE GENOMIC DNA]</scope>
    <source>
        <strain evidence="3 4">6B1_DIV0119</strain>
    </source>
</reference>
<organism evidence="3 4">
    <name type="scientific">Enterococcus mundtii</name>
    <dbReference type="NCBI Taxonomy" id="53346"/>
    <lineage>
        <taxon>Bacteria</taxon>
        <taxon>Bacillati</taxon>
        <taxon>Bacillota</taxon>
        <taxon>Bacilli</taxon>
        <taxon>Lactobacillales</taxon>
        <taxon>Enterococcaceae</taxon>
        <taxon>Enterococcus</taxon>
    </lineage>
</organism>
<dbReference type="RefSeq" id="WP_071867670.1">
    <property type="nucleotide sequence ID" value="NZ_BJWA01000001.1"/>
</dbReference>
<dbReference type="GeneID" id="60999467"/>